<feature type="compositionally biased region" description="Polar residues" evidence="5">
    <location>
        <begin position="122"/>
        <end position="139"/>
    </location>
</feature>
<feature type="compositionally biased region" description="Low complexity" evidence="5">
    <location>
        <begin position="104"/>
        <end position="121"/>
    </location>
</feature>
<gene>
    <name evidence="7" type="ORF">CSOL1703_00001972</name>
</gene>
<evidence type="ECO:0000256" key="4">
    <source>
        <dbReference type="ARBA" id="ARBA00023136"/>
    </source>
</evidence>
<dbReference type="PANTHER" id="PTHR15549">
    <property type="entry name" value="PAIRED IMMUNOGLOBULIN-LIKE TYPE 2 RECEPTOR"/>
    <property type="match status" value="1"/>
</dbReference>
<dbReference type="OrthoDB" id="5431298at2759"/>
<sequence>MGAQAFAIHPRVADDNSADSTASEETLWPPPKATRTTSRPSDEIEPSGGVSSEKDPAIGTEKSGTRFPMTTKTDSGKTITIPNNEVVTVTRHTLIITDKPPPLSTETSSTSFISPNSSSESFALTPSPTQSNATDSSLEGNDGPPLSTGGLVGIGVAGAAFIAVVIALTFILKRRHKKALENNDEVDFDAAYGRDDVFAEKHLPQRGSLQTTGTPGNEDPFAPFGGRVDRPESEYPIAPVSNTFEMDGTSIAPCELPDTSPSACKRDRPSDRLPIDIERANAPARTIDPSANLNQLGQEGGKPRYINHWNQYKAMGTE</sequence>
<dbReference type="GO" id="GO:0071944">
    <property type="term" value="C:cell periphery"/>
    <property type="evidence" value="ECO:0007669"/>
    <property type="project" value="UniProtKB-ARBA"/>
</dbReference>
<evidence type="ECO:0000256" key="3">
    <source>
        <dbReference type="ARBA" id="ARBA00022989"/>
    </source>
</evidence>
<evidence type="ECO:0000313" key="7">
    <source>
        <dbReference type="EMBL" id="CAH0050009.1"/>
    </source>
</evidence>
<feature type="compositionally biased region" description="Polar residues" evidence="5">
    <location>
        <begin position="68"/>
        <end position="78"/>
    </location>
</feature>
<proteinExistence type="predicted"/>
<dbReference type="AlphaFoldDB" id="A0A9N9Z6Y6"/>
<keyword evidence="2 6" id="KW-0812">Transmembrane</keyword>
<accession>A0A9N9Z6Y6</accession>
<feature type="region of interest" description="Disordered" evidence="5">
    <location>
        <begin position="97"/>
        <end position="144"/>
    </location>
</feature>
<comment type="subcellular location">
    <subcellularLocation>
        <location evidence="1">Membrane</location>
        <topology evidence="1">Single-pass membrane protein</topology>
    </subcellularLocation>
</comment>
<feature type="transmembrane region" description="Helical" evidence="6">
    <location>
        <begin position="151"/>
        <end position="172"/>
    </location>
</feature>
<dbReference type="EMBL" id="CABFOC020000035">
    <property type="protein sequence ID" value="CAH0050009.1"/>
    <property type="molecule type" value="Genomic_DNA"/>
</dbReference>
<dbReference type="PANTHER" id="PTHR15549:SF30">
    <property type="entry name" value="MID2 DOMAIN-CONTAINING PROTEIN"/>
    <property type="match status" value="1"/>
</dbReference>
<evidence type="ECO:0000256" key="1">
    <source>
        <dbReference type="ARBA" id="ARBA00004167"/>
    </source>
</evidence>
<evidence type="ECO:0000313" key="8">
    <source>
        <dbReference type="Proteomes" id="UP000775872"/>
    </source>
</evidence>
<evidence type="ECO:0000256" key="5">
    <source>
        <dbReference type="SAM" id="MobiDB-lite"/>
    </source>
</evidence>
<organism evidence="7 8">
    <name type="scientific">Clonostachys solani</name>
    <dbReference type="NCBI Taxonomy" id="160281"/>
    <lineage>
        <taxon>Eukaryota</taxon>
        <taxon>Fungi</taxon>
        <taxon>Dikarya</taxon>
        <taxon>Ascomycota</taxon>
        <taxon>Pezizomycotina</taxon>
        <taxon>Sordariomycetes</taxon>
        <taxon>Hypocreomycetidae</taxon>
        <taxon>Hypocreales</taxon>
        <taxon>Bionectriaceae</taxon>
        <taxon>Clonostachys</taxon>
    </lineage>
</organism>
<keyword evidence="8" id="KW-1185">Reference proteome</keyword>
<comment type="caution">
    <text evidence="7">The sequence shown here is derived from an EMBL/GenBank/DDBJ whole genome shotgun (WGS) entry which is preliminary data.</text>
</comment>
<dbReference type="Proteomes" id="UP000775872">
    <property type="component" value="Unassembled WGS sequence"/>
</dbReference>
<reference evidence="7" key="1">
    <citation type="submission" date="2021-10" db="EMBL/GenBank/DDBJ databases">
        <authorList>
            <person name="Piombo E."/>
        </authorList>
    </citation>
    <scope>NUCLEOTIDE SEQUENCE</scope>
</reference>
<keyword evidence="3 6" id="KW-1133">Transmembrane helix</keyword>
<protein>
    <submittedName>
        <fullName evidence="7">Uncharacterized protein</fullName>
    </submittedName>
</protein>
<dbReference type="InterPro" id="IPR051694">
    <property type="entry name" value="Immunoregulatory_rcpt-like"/>
</dbReference>
<evidence type="ECO:0000256" key="6">
    <source>
        <dbReference type="SAM" id="Phobius"/>
    </source>
</evidence>
<name>A0A9N9Z6Y6_9HYPO</name>
<keyword evidence="4 6" id="KW-0472">Membrane</keyword>
<dbReference type="GO" id="GO:0016020">
    <property type="term" value="C:membrane"/>
    <property type="evidence" value="ECO:0007669"/>
    <property type="project" value="UniProtKB-SubCell"/>
</dbReference>
<evidence type="ECO:0000256" key="2">
    <source>
        <dbReference type="ARBA" id="ARBA00022692"/>
    </source>
</evidence>
<feature type="region of interest" description="Disordered" evidence="5">
    <location>
        <begin position="1"/>
        <end position="78"/>
    </location>
</feature>